<feature type="region of interest" description="Domain III" evidence="6">
    <location>
        <begin position="161"/>
        <end position="210"/>
    </location>
</feature>
<dbReference type="InterPro" id="IPR011114">
    <property type="entry name" value="RuvA_C"/>
</dbReference>
<dbReference type="GO" id="GO:0006310">
    <property type="term" value="P:DNA recombination"/>
    <property type="evidence" value="ECO:0007669"/>
    <property type="project" value="UniProtKB-UniRule"/>
</dbReference>
<dbReference type="Gene3D" id="1.10.8.10">
    <property type="entry name" value="DNA helicase RuvA subunit, C-terminal domain"/>
    <property type="match status" value="1"/>
</dbReference>
<dbReference type="Gene3D" id="2.40.50.140">
    <property type="entry name" value="Nucleic acid-binding proteins"/>
    <property type="match status" value="1"/>
</dbReference>
<comment type="domain">
    <text evidence="6">Has three domains with a flexible linker between the domains II and III and assumes an 'L' shape. Domain III is highly mobile and contacts RuvB.</text>
</comment>
<evidence type="ECO:0000313" key="9">
    <source>
        <dbReference type="Proteomes" id="UP000298325"/>
    </source>
</evidence>
<dbReference type="OrthoDB" id="5293449at2"/>
<keyword evidence="1 6" id="KW-0963">Cytoplasm</keyword>
<keyword evidence="9" id="KW-1185">Reference proteome</keyword>
<dbReference type="InterPro" id="IPR013849">
    <property type="entry name" value="DNA_helicase_Holl-junc_RuvA_I"/>
</dbReference>
<dbReference type="InterPro" id="IPR036267">
    <property type="entry name" value="RuvA_C_sf"/>
</dbReference>
<protein>
    <recommendedName>
        <fullName evidence="6">Holliday junction branch migration complex subunit RuvA</fullName>
    </recommendedName>
</protein>
<evidence type="ECO:0000313" key="8">
    <source>
        <dbReference type="EMBL" id="TGN41471.1"/>
    </source>
</evidence>
<sequence length="210" mass="22864">MIGRIRGMLIEKSPGQALVECSGLGYEVDIPLTTFFNLPDPGEEVVLHTHFAVREDHQSLFGFSARFDRDLFRQLIKVNGVGPKMAVGILSGLDATQFIRCVEARDINSLVKLPGVGKKTAERLLIEMTDRIKQLEGQFIPNTEGVTPTDSAAVQPVPAGHSPVEEAESALISLGYKPQEATKAISRIAEEGMSSQELIRLALRAMIPAN</sequence>
<dbReference type="GO" id="GO:0005737">
    <property type="term" value="C:cytoplasm"/>
    <property type="evidence" value="ECO:0007669"/>
    <property type="project" value="UniProtKB-SubCell"/>
</dbReference>
<comment type="caution">
    <text evidence="6">Lacks conserved residue(s) required for the propagation of feature annotation.</text>
</comment>
<comment type="subunit">
    <text evidence="6">Homotetramer. Forms an RuvA(8)-RuvB(12)-Holliday junction (HJ) complex. HJ DNA is sandwiched between 2 RuvA tetramers; dsDNA enters through RuvA and exits via RuvB. An RuvB hexamer assembles on each DNA strand where it exits the tetramer. Each RuvB hexamer is contacted by two RuvA subunits (via domain III) on 2 adjacent RuvB subunits; this complex drives branch migration. In the full resolvosome a probable DNA-RuvA(4)-RuvB(12)-RuvC(2) complex forms which resolves the HJ.</text>
</comment>
<organism evidence="8 9">
    <name type="scientific">Marinobacter confluentis</name>
    <dbReference type="NCBI Taxonomy" id="1697557"/>
    <lineage>
        <taxon>Bacteria</taxon>
        <taxon>Pseudomonadati</taxon>
        <taxon>Pseudomonadota</taxon>
        <taxon>Gammaproteobacteria</taxon>
        <taxon>Pseudomonadales</taxon>
        <taxon>Marinobacteraceae</taxon>
        <taxon>Marinobacter</taxon>
    </lineage>
</organism>
<evidence type="ECO:0000256" key="6">
    <source>
        <dbReference type="HAMAP-Rule" id="MF_00031"/>
    </source>
</evidence>
<evidence type="ECO:0000259" key="7">
    <source>
        <dbReference type="SMART" id="SM00278"/>
    </source>
</evidence>
<comment type="caution">
    <text evidence="8">The sequence shown here is derived from an EMBL/GenBank/DDBJ whole genome shotgun (WGS) entry which is preliminary data.</text>
</comment>
<dbReference type="Pfam" id="PF14520">
    <property type="entry name" value="HHH_5"/>
    <property type="match status" value="1"/>
</dbReference>
<dbReference type="Proteomes" id="UP000298325">
    <property type="component" value="Unassembled WGS sequence"/>
</dbReference>
<dbReference type="SUPFAM" id="SSF46929">
    <property type="entry name" value="DNA helicase RuvA subunit, C-terminal domain"/>
    <property type="match status" value="1"/>
</dbReference>
<dbReference type="SUPFAM" id="SSF47781">
    <property type="entry name" value="RuvA domain 2-like"/>
    <property type="match status" value="1"/>
</dbReference>
<dbReference type="SMART" id="SM00278">
    <property type="entry name" value="HhH1"/>
    <property type="match status" value="2"/>
</dbReference>
<feature type="domain" description="Helix-hairpin-helix DNA-binding motif class 1" evidence="7">
    <location>
        <begin position="108"/>
        <end position="127"/>
    </location>
</feature>
<accession>A0A4Z1C4Z1</accession>
<keyword evidence="2 6" id="KW-0227">DNA damage</keyword>
<evidence type="ECO:0000256" key="4">
    <source>
        <dbReference type="ARBA" id="ARBA00023172"/>
    </source>
</evidence>
<dbReference type="GO" id="GO:0009379">
    <property type="term" value="C:Holliday junction helicase complex"/>
    <property type="evidence" value="ECO:0007669"/>
    <property type="project" value="InterPro"/>
</dbReference>
<comment type="similarity">
    <text evidence="6">Belongs to the RuvA family.</text>
</comment>
<evidence type="ECO:0000256" key="5">
    <source>
        <dbReference type="ARBA" id="ARBA00023204"/>
    </source>
</evidence>
<dbReference type="GO" id="GO:0000400">
    <property type="term" value="F:four-way junction DNA binding"/>
    <property type="evidence" value="ECO:0007669"/>
    <property type="project" value="UniProtKB-UniRule"/>
</dbReference>
<keyword evidence="4 6" id="KW-0233">DNA recombination</keyword>
<evidence type="ECO:0000256" key="3">
    <source>
        <dbReference type="ARBA" id="ARBA00023125"/>
    </source>
</evidence>
<dbReference type="InterPro" id="IPR000085">
    <property type="entry name" value="RuvA"/>
</dbReference>
<feature type="domain" description="Helix-hairpin-helix DNA-binding motif class 1" evidence="7">
    <location>
        <begin position="73"/>
        <end position="92"/>
    </location>
</feature>
<feature type="region of interest" description="Domain I" evidence="6">
    <location>
        <begin position="1"/>
        <end position="64"/>
    </location>
</feature>
<dbReference type="RefSeq" id="WP_135802409.1">
    <property type="nucleotide sequence ID" value="NZ_SRPF01000001.1"/>
</dbReference>
<comment type="subcellular location">
    <subcellularLocation>
        <location evidence="6">Cytoplasm</location>
    </subcellularLocation>
</comment>
<dbReference type="GO" id="GO:0048476">
    <property type="term" value="C:Holliday junction resolvase complex"/>
    <property type="evidence" value="ECO:0007669"/>
    <property type="project" value="UniProtKB-UniRule"/>
</dbReference>
<proteinExistence type="inferred from homology"/>
<dbReference type="GO" id="GO:0005524">
    <property type="term" value="F:ATP binding"/>
    <property type="evidence" value="ECO:0007669"/>
    <property type="project" value="InterPro"/>
</dbReference>
<dbReference type="CDD" id="cd14332">
    <property type="entry name" value="UBA_RuvA_C"/>
    <property type="match status" value="1"/>
</dbReference>
<evidence type="ECO:0000256" key="1">
    <source>
        <dbReference type="ARBA" id="ARBA00022490"/>
    </source>
</evidence>
<dbReference type="NCBIfam" id="TIGR00084">
    <property type="entry name" value="ruvA"/>
    <property type="match status" value="1"/>
</dbReference>
<keyword evidence="3 6" id="KW-0238">DNA-binding</keyword>
<dbReference type="SUPFAM" id="SSF50249">
    <property type="entry name" value="Nucleic acid-binding proteins"/>
    <property type="match status" value="1"/>
</dbReference>
<dbReference type="InterPro" id="IPR010994">
    <property type="entry name" value="RuvA_2-like"/>
</dbReference>
<reference evidence="8 9" key="1">
    <citation type="submission" date="2019-04" db="EMBL/GenBank/DDBJ databases">
        <authorList>
            <person name="Park S."/>
            <person name="Yoon J.-H."/>
        </authorList>
    </citation>
    <scope>NUCLEOTIDE SEQUENCE [LARGE SCALE GENOMIC DNA]</scope>
    <source>
        <strain evidence="8 9">HJM-18</strain>
    </source>
</reference>
<dbReference type="EMBL" id="SRPF01000001">
    <property type="protein sequence ID" value="TGN41471.1"/>
    <property type="molecule type" value="Genomic_DNA"/>
</dbReference>
<dbReference type="Gene3D" id="1.10.150.20">
    <property type="entry name" value="5' to 3' exonuclease, C-terminal subdomain"/>
    <property type="match status" value="1"/>
</dbReference>
<evidence type="ECO:0000256" key="2">
    <source>
        <dbReference type="ARBA" id="ARBA00022763"/>
    </source>
</evidence>
<dbReference type="AlphaFoldDB" id="A0A4Z1C4Z1"/>
<gene>
    <name evidence="6 8" type="primary">ruvA</name>
    <name evidence="8" type="ORF">E5Q11_02720</name>
</gene>
<name>A0A4Z1C4Z1_9GAMM</name>
<dbReference type="GO" id="GO:0006281">
    <property type="term" value="P:DNA repair"/>
    <property type="evidence" value="ECO:0007669"/>
    <property type="project" value="UniProtKB-UniRule"/>
</dbReference>
<dbReference type="Pfam" id="PF07499">
    <property type="entry name" value="RuvA_C"/>
    <property type="match status" value="1"/>
</dbReference>
<dbReference type="HAMAP" id="MF_00031">
    <property type="entry name" value="DNA_HJ_migration_RuvA"/>
    <property type="match status" value="1"/>
</dbReference>
<dbReference type="Pfam" id="PF01330">
    <property type="entry name" value="RuvA_N"/>
    <property type="match status" value="1"/>
</dbReference>
<keyword evidence="5 6" id="KW-0234">DNA repair</keyword>
<dbReference type="InterPro" id="IPR012340">
    <property type="entry name" value="NA-bd_OB-fold"/>
</dbReference>
<dbReference type="GO" id="GO:0009378">
    <property type="term" value="F:four-way junction helicase activity"/>
    <property type="evidence" value="ECO:0007669"/>
    <property type="project" value="InterPro"/>
</dbReference>
<comment type="function">
    <text evidence="6">The RuvA-RuvB-RuvC complex processes Holliday junction (HJ) DNA during genetic recombination and DNA repair, while the RuvA-RuvB complex plays an important role in the rescue of blocked DNA replication forks via replication fork reversal (RFR). RuvA specifically binds to HJ cruciform DNA, conferring on it an open structure. The RuvB hexamer acts as an ATP-dependent pump, pulling dsDNA into and through the RuvAB complex. HJ branch migration allows RuvC to scan DNA until it finds its consensus sequence, where it cleaves and resolves the cruciform DNA.</text>
</comment>
<dbReference type="InterPro" id="IPR003583">
    <property type="entry name" value="Hlx-hairpin-Hlx_DNA-bd_motif"/>
</dbReference>